<dbReference type="InterPro" id="IPR010131">
    <property type="entry name" value="MdtP/NodT-like"/>
</dbReference>
<evidence type="ECO:0000256" key="2">
    <source>
        <dbReference type="SAM" id="SignalP"/>
    </source>
</evidence>
<dbReference type="RefSeq" id="WP_089216254.1">
    <property type="nucleotide sequence ID" value="NZ_FZPA01000008.1"/>
</dbReference>
<evidence type="ECO:0000256" key="1">
    <source>
        <dbReference type="ARBA" id="ARBA00007613"/>
    </source>
</evidence>
<dbReference type="PANTHER" id="PTHR30203">
    <property type="entry name" value="OUTER MEMBRANE CATION EFFLUX PROTEIN"/>
    <property type="match status" value="1"/>
</dbReference>
<dbReference type="InterPro" id="IPR003423">
    <property type="entry name" value="OMP_efflux"/>
</dbReference>
<dbReference type="Proteomes" id="UP000198339">
    <property type="component" value="Unassembled WGS sequence"/>
</dbReference>
<comment type="similarity">
    <text evidence="1">Belongs to the outer membrane factor (OMF) (TC 1.B.17) family.</text>
</comment>
<dbReference type="AlphaFoldDB" id="A0A239IWC6"/>
<accession>A0A239IWC6</accession>
<name>A0A239IWC6_9SPHN</name>
<evidence type="ECO:0000313" key="3">
    <source>
        <dbReference type="EMBL" id="SNS96724.1"/>
    </source>
</evidence>
<keyword evidence="2" id="KW-0732">Signal</keyword>
<dbReference type="EMBL" id="FZPA01000008">
    <property type="protein sequence ID" value="SNS96724.1"/>
    <property type="molecule type" value="Genomic_DNA"/>
</dbReference>
<feature type="signal peptide" evidence="2">
    <location>
        <begin position="1"/>
        <end position="18"/>
    </location>
</feature>
<feature type="chain" id="PRO_5012737686" evidence="2">
    <location>
        <begin position="19"/>
        <end position="408"/>
    </location>
</feature>
<protein>
    <submittedName>
        <fullName evidence="3">Outer membrane protein TolC</fullName>
    </submittedName>
</protein>
<keyword evidence="4" id="KW-1185">Reference proteome</keyword>
<dbReference type="Pfam" id="PF02321">
    <property type="entry name" value="OEP"/>
    <property type="match status" value="1"/>
</dbReference>
<sequence>MRFIFATLLAILPAAALAEPLSFDEALARAANSAPLLEAREQQIRARQSAAIAAGQLPDPKLGIGLDNFPISGPPAFSLTRENMTMERVGIEQDVPNLAKRHAQQNRAEADITAARARSQADLRRIRVATALAWIDAYYAQKRLEAMDVVLERLRRLPGAAVSAVAAGTGRPAQSLNIRQSIAELFEDRRSMLVAEAGKARAELARWTGDPDPQPSGPLPHFAVSREALRAALARHPELELASASVGQALADVDAARAEKRPDWGFNVAFQRRDPQFGSMVSVGATMTLPLFPGRRQNPRIEAARADAVAAGAEKEDIRRTLEAQLETALAEHAMHHDQWMRARDTLLPLAQREAQLETASYAAGRAALLDVIEAEAGLARTELDMLDREAAVARHEALLALTYGDNQ</sequence>
<dbReference type="PANTHER" id="PTHR30203:SF24">
    <property type="entry name" value="BLR4935 PROTEIN"/>
    <property type="match status" value="1"/>
</dbReference>
<dbReference type="Gene3D" id="1.20.1600.10">
    <property type="entry name" value="Outer membrane efflux proteins (OEP)"/>
    <property type="match status" value="1"/>
</dbReference>
<dbReference type="OrthoDB" id="7616531at2"/>
<dbReference type="GO" id="GO:0015562">
    <property type="term" value="F:efflux transmembrane transporter activity"/>
    <property type="evidence" value="ECO:0007669"/>
    <property type="project" value="InterPro"/>
</dbReference>
<evidence type="ECO:0000313" key="4">
    <source>
        <dbReference type="Proteomes" id="UP000198339"/>
    </source>
</evidence>
<proteinExistence type="inferred from homology"/>
<gene>
    <name evidence="3" type="ORF">SAMN06295955_108146</name>
</gene>
<reference evidence="3 4" key="1">
    <citation type="submission" date="2017-06" db="EMBL/GenBank/DDBJ databases">
        <authorList>
            <person name="Kim H.J."/>
            <person name="Triplett B.A."/>
        </authorList>
    </citation>
    <scope>NUCLEOTIDE SEQUENCE [LARGE SCALE GENOMIC DNA]</scope>
    <source>
        <strain evidence="3 4">DS15</strain>
    </source>
</reference>
<dbReference type="SUPFAM" id="SSF56954">
    <property type="entry name" value="Outer membrane efflux proteins (OEP)"/>
    <property type="match status" value="1"/>
</dbReference>
<organism evidence="3 4">
    <name type="scientific">Sphingopyxis indica</name>
    <dbReference type="NCBI Taxonomy" id="436663"/>
    <lineage>
        <taxon>Bacteria</taxon>
        <taxon>Pseudomonadati</taxon>
        <taxon>Pseudomonadota</taxon>
        <taxon>Alphaproteobacteria</taxon>
        <taxon>Sphingomonadales</taxon>
        <taxon>Sphingomonadaceae</taxon>
        <taxon>Sphingopyxis</taxon>
    </lineage>
</organism>